<organism evidence="1 2">
    <name type="scientific">Nostocoides japonicum T1-X7</name>
    <dbReference type="NCBI Taxonomy" id="1194083"/>
    <lineage>
        <taxon>Bacteria</taxon>
        <taxon>Bacillati</taxon>
        <taxon>Actinomycetota</taxon>
        <taxon>Actinomycetes</taxon>
        <taxon>Micrococcales</taxon>
        <taxon>Intrasporangiaceae</taxon>
        <taxon>Nostocoides</taxon>
    </lineage>
</organism>
<evidence type="ECO:0000313" key="2">
    <source>
        <dbReference type="Proteomes" id="UP000035721"/>
    </source>
</evidence>
<dbReference type="EMBL" id="CAJB01000201">
    <property type="protein sequence ID" value="CCH78366.1"/>
    <property type="molecule type" value="Genomic_DNA"/>
</dbReference>
<evidence type="ECO:0000313" key="1">
    <source>
        <dbReference type="EMBL" id="CCH78366.1"/>
    </source>
</evidence>
<name>A0A077LXF0_9MICO</name>
<dbReference type="AlphaFoldDB" id="A0A077LXF0"/>
<protein>
    <recommendedName>
        <fullName evidence="3">Peptidase</fullName>
    </recommendedName>
</protein>
<dbReference type="OrthoDB" id="4865010at2"/>
<gene>
    <name evidence="1" type="ORF">BN12_280022</name>
</gene>
<dbReference type="RefSeq" id="WP_048550741.1">
    <property type="nucleotide sequence ID" value="NZ_HF570958.1"/>
</dbReference>
<evidence type="ECO:0008006" key="3">
    <source>
        <dbReference type="Google" id="ProtNLM"/>
    </source>
</evidence>
<dbReference type="Proteomes" id="UP000035721">
    <property type="component" value="Unassembled WGS sequence"/>
</dbReference>
<proteinExistence type="predicted"/>
<accession>A0A077LXF0</accession>
<keyword evidence="2" id="KW-1185">Reference proteome</keyword>
<comment type="caution">
    <text evidence="1">The sequence shown here is derived from an EMBL/GenBank/DDBJ whole genome shotgun (WGS) entry which is preliminary data.</text>
</comment>
<sequence>MDESRGAVEISALQGKSGLAGFLVAQRWPDNVHEWGEFLLMAVKIAAVPGLLGCSTVFRVKEEVPDADVPGVVGMVIAEGPVVGPRHAPPHPDGTTPPGLVVLHPPGTVSVREIPDDVASGCVLLPGIPYLGLDHQAAWARSDRLGALSEMHTNGHVDPEGDVDTAVLAMFLAA</sequence>
<reference evidence="1 2" key="1">
    <citation type="journal article" date="2013" name="ISME J.">
        <title>A metabolic model for members of the genus Tetrasphaera involved in enhanced biological phosphorus removal.</title>
        <authorList>
            <person name="Kristiansen R."/>
            <person name="Nguyen H.T.T."/>
            <person name="Saunders A.M."/>
            <person name="Nielsen J.L."/>
            <person name="Wimmer R."/>
            <person name="Le V.Q."/>
            <person name="McIlroy S.J."/>
            <person name="Petrovski S."/>
            <person name="Seviour R.J."/>
            <person name="Calteau A."/>
            <person name="Nielsen K.L."/>
            <person name="Nielsen P.H."/>
        </authorList>
    </citation>
    <scope>NUCLEOTIDE SEQUENCE [LARGE SCALE GENOMIC DNA]</scope>
    <source>
        <strain evidence="1 2">T1-X7</strain>
    </source>
</reference>